<evidence type="ECO:0000256" key="3">
    <source>
        <dbReference type="SAM" id="SignalP"/>
    </source>
</evidence>
<keyword evidence="2" id="KW-0472">Membrane</keyword>
<dbReference type="OrthoDB" id="6217028at2759"/>
<feature type="compositionally biased region" description="Basic and acidic residues" evidence="1">
    <location>
        <begin position="195"/>
        <end position="207"/>
    </location>
</feature>
<feature type="signal peptide" evidence="3">
    <location>
        <begin position="1"/>
        <end position="27"/>
    </location>
</feature>
<evidence type="ECO:0000256" key="1">
    <source>
        <dbReference type="SAM" id="MobiDB-lite"/>
    </source>
</evidence>
<feature type="chain" id="PRO_5034604491" evidence="3">
    <location>
        <begin position="28"/>
        <end position="268"/>
    </location>
</feature>
<gene>
    <name evidence="5" type="primary">LOC111105238</name>
</gene>
<reference evidence="5" key="1">
    <citation type="submission" date="2025-08" db="UniProtKB">
        <authorList>
            <consortium name="RefSeq"/>
        </authorList>
    </citation>
    <scope>IDENTIFICATION</scope>
    <source>
        <tissue evidence="5">Whole sample</tissue>
    </source>
</reference>
<keyword evidence="2" id="KW-0812">Transmembrane</keyword>
<dbReference type="RefSeq" id="XP_022295114.1">
    <property type="nucleotide sequence ID" value="XM_022439406.1"/>
</dbReference>
<keyword evidence="3" id="KW-0732">Signal</keyword>
<protein>
    <submittedName>
        <fullName evidence="5">Uncharacterized protein LOC111105238 isoform X1</fullName>
    </submittedName>
</protein>
<organism evidence="4 5">
    <name type="scientific">Crassostrea virginica</name>
    <name type="common">Eastern oyster</name>
    <dbReference type="NCBI Taxonomy" id="6565"/>
    <lineage>
        <taxon>Eukaryota</taxon>
        <taxon>Metazoa</taxon>
        <taxon>Spiralia</taxon>
        <taxon>Lophotrochozoa</taxon>
        <taxon>Mollusca</taxon>
        <taxon>Bivalvia</taxon>
        <taxon>Autobranchia</taxon>
        <taxon>Pteriomorphia</taxon>
        <taxon>Ostreida</taxon>
        <taxon>Ostreoidea</taxon>
        <taxon>Ostreidae</taxon>
        <taxon>Crassostrea</taxon>
    </lineage>
</organism>
<dbReference type="Proteomes" id="UP000694844">
    <property type="component" value="Chromosome 7"/>
</dbReference>
<sequence length="268" mass="29888">MELVIRLYVVFQILALVMSTTRLKIDASNCDGPQKTVIDGARNEQNITSHCYCEIKSNFTGELILTSKTICTPGFYVFDDNGKFNETICDHKAAHFIKNVTMGDKVKLVLINNSSFQSGNSEGIVKIYAGYAGIGLFSVTCGSAADSIGRTTIPTLVTGTFEYRYAVAAESIVIVVAVIIFLFLYIRKKTRASNKNKEETTEGRTFDHATNGIERPENVDSNEQQQLPNNPLFQLYQINDDGGYSTCRIENIGYTEHLPDDTLYHIYE</sequence>
<feature type="region of interest" description="Disordered" evidence="1">
    <location>
        <begin position="194"/>
        <end position="226"/>
    </location>
</feature>
<evidence type="ECO:0000313" key="4">
    <source>
        <dbReference type="Proteomes" id="UP000694844"/>
    </source>
</evidence>
<feature type="transmembrane region" description="Helical" evidence="2">
    <location>
        <begin position="165"/>
        <end position="186"/>
    </location>
</feature>
<dbReference type="AlphaFoldDB" id="A0A8B8AXU0"/>
<keyword evidence="2" id="KW-1133">Transmembrane helix</keyword>
<name>A0A8B8AXU0_CRAVI</name>
<accession>A0A8B8AXU0</accession>
<keyword evidence="4" id="KW-1185">Reference proteome</keyword>
<feature type="transmembrane region" description="Helical" evidence="2">
    <location>
        <begin position="127"/>
        <end position="145"/>
    </location>
</feature>
<proteinExistence type="predicted"/>
<dbReference type="GeneID" id="111105238"/>
<evidence type="ECO:0000313" key="5">
    <source>
        <dbReference type="RefSeq" id="XP_022295114.1"/>
    </source>
</evidence>
<evidence type="ECO:0000256" key="2">
    <source>
        <dbReference type="SAM" id="Phobius"/>
    </source>
</evidence>
<dbReference type="KEGG" id="cvn:111105238"/>